<dbReference type="InterPro" id="IPR019756">
    <property type="entry name" value="Pept_S26A_signal_pept_1_Ser-AS"/>
</dbReference>
<dbReference type="GO" id="GO:0016020">
    <property type="term" value="C:membrane"/>
    <property type="evidence" value="ECO:0007669"/>
    <property type="project" value="UniProtKB-SubCell"/>
</dbReference>
<dbReference type="SUPFAM" id="SSF51306">
    <property type="entry name" value="LexA/Signal peptidase"/>
    <property type="match status" value="1"/>
</dbReference>
<organism evidence="12 13">
    <name type="scientific">Edaphosphingomonas haloaromaticamans</name>
    <dbReference type="NCBI Taxonomy" id="653954"/>
    <lineage>
        <taxon>Bacteria</taxon>
        <taxon>Pseudomonadati</taxon>
        <taxon>Pseudomonadota</taxon>
        <taxon>Alphaproteobacteria</taxon>
        <taxon>Sphingomonadales</taxon>
        <taxon>Rhizorhabdaceae</taxon>
        <taxon>Edaphosphingomonas</taxon>
    </lineage>
</organism>
<keyword evidence="5 8" id="KW-0645">Protease</keyword>
<accession>A0A1S1HA43</accession>
<dbReference type="GO" id="GO:0004252">
    <property type="term" value="F:serine-type endopeptidase activity"/>
    <property type="evidence" value="ECO:0007669"/>
    <property type="project" value="InterPro"/>
</dbReference>
<feature type="active site" evidence="7">
    <location>
        <position position="67"/>
    </location>
</feature>
<dbReference type="Proteomes" id="UP000179467">
    <property type="component" value="Unassembled WGS sequence"/>
</dbReference>
<evidence type="ECO:0000256" key="8">
    <source>
        <dbReference type="RuleBase" id="RU003993"/>
    </source>
</evidence>
<evidence type="ECO:0000256" key="5">
    <source>
        <dbReference type="ARBA" id="ARBA00022670"/>
    </source>
</evidence>
<dbReference type="PRINTS" id="PR00727">
    <property type="entry name" value="LEADERPTASE"/>
</dbReference>
<gene>
    <name evidence="12" type="primary">lepB_1</name>
    <name evidence="12" type="ORF">BHE75_00974</name>
</gene>
<sequence length="324" mass="35570">MSDQQVSMSIEDTAQPQPQPQAPLPSTADSRPKTDWWAEAKGVFWLVLAVLAFHSFLAKPFYIPSESMMPTLIKGDRLVVTKYPYGWSYVSPSITRIPGAPGRWLGRLTGQDYLSIPFIHGRLFGHLPQRGDVVIAKPPTQYTDYIKRVIGLPGDRIELRNGVVILNGVPVKRQFLSPAMIPIDPNIPCDTPDVYRLRVTGPDGREYCQMPRVRETLPNGVSYDTIDLGPGGQNDDYPALTIPEGHVFLMGDNRDQSADSRVSSMEGGLGGPVPVENLGGRAEFITFSLDGTSTLWNPISWFTAMRGGRAGTSLRPAHAEAPAQ</sequence>
<evidence type="ECO:0000313" key="13">
    <source>
        <dbReference type="Proteomes" id="UP000179467"/>
    </source>
</evidence>
<comment type="caution">
    <text evidence="12">The sequence shown here is derived from an EMBL/GenBank/DDBJ whole genome shotgun (WGS) entry which is preliminary data.</text>
</comment>
<evidence type="ECO:0000256" key="7">
    <source>
        <dbReference type="PIRSR" id="PIRSR600223-1"/>
    </source>
</evidence>
<dbReference type="InterPro" id="IPR036286">
    <property type="entry name" value="LexA/Signal_pep-like_sf"/>
</dbReference>
<dbReference type="Pfam" id="PF10502">
    <property type="entry name" value="Peptidase_S26"/>
    <property type="match status" value="1"/>
</dbReference>
<keyword evidence="8" id="KW-0812">Transmembrane</keyword>
<evidence type="ECO:0000256" key="6">
    <source>
        <dbReference type="ARBA" id="ARBA00022801"/>
    </source>
</evidence>
<evidence type="ECO:0000259" key="11">
    <source>
        <dbReference type="Pfam" id="PF10502"/>
    </source>
</evidence>
<evidence type="ECO:0000256" key="3">
    <source>
        <dbReference type="ARBA" id="ARBA00013208"/>
    </source>
</evidence>
<dbReference type="Gene3D" id="2.10.109.10">
    <property type="entry name" value="Umud Fragment, subunit A"/>
    <property type="match status" value="1"/>
</dbReference>
<comment type="similarity">
    <text evidence="2 9">Belongs to the peptidase S26 family.</text>
</comment>
<dbReference type="AlphaFoldDB" id="A0A1S1HA43"/>
<reference evidence="12 13" key="1">
    <citation type="submission" date="2016-09" db="EMBL/GenBank/DDBJ databases">
        <title>Metabolic pathway, cell adaptation mechanisms and a novel monoxygenase revealed through proteogenomic-transcription analysis of a Sphingomonas haloaromaticamans strain degrading the fungicide ortho-phenylphenol.</title>
        <authorList>
            <person name="Perruchon C."/>
            <person name="Papadopoulou E.S."/>
            <person name="Rousidou C."/>
            <person name="Vasileiadis S."/>
            <person name="Tanou G."/>
            <person name="Amoutzias G."/>
            <person name="Molassiotis A."/>
            <person name="Karpouzas D.G."/>
        </authorList>
    </citation>
    <scope>NUCLEOTIDE SEQUENCE [LARGE SCALE GENOMIC DNA]</scope>
    <source>
        <strain evidence="12 13">P3</strain>
    </source>
</reference>
<comment type="catalytic activity">
    <reaction evidence="1 8">
        <text>Cleavage of hydrophobic, N-terminal signal or leader sequences from secreted and periplasmic proteins.</text>
        <dbReference type="EC" id="3.4.21.89"/>
    </reaction>
</comment>
<name>A0A1S1HA43_9SPHN</name>
<feature type="compositionally biased region" description="Polar residues" evidence="10">
    <location>
        <begin position="1"/>
        <end position="12"/>
    </location>
</feature>
<evidence type="ECO:0000256" key="9">
    <source>
        <dbReference type="RuleBase" id="RU362042"/>
    </source>
</evidence>
<dbReference type="InterPro" id="IPR019757">
    <property type="entry name" value="Pept_S26A_signal_pept_1_Lys-AS"/>
</dbReference>
<dbReference type="EMBL" id="MIPT01000001">
    <property type="protein sequence ID" value="OHT18994.1"/>
    <property type="molecule type" value="Genomic_DNA"/>
</dbReference>
<dbReference type="EC" id="3.4.21.89" evidence="3 8"/>
<dbReference type="PROSITE" id="PS00760">
    <property type="entry name" value="SPASE_I_2"/>
    <property type="match status" value="1"/>
</dbReference>
<keyword evidence="8" id="KW-0472">Membrane</keyword>
<proteinExistence type="inferred from homology"/>
<keyword evidence="6 8" id="KW-0378">Hydrolase</keyword>
<feature type="transmembrane region" description="Helical" evidence="8">
    <location>
        <begin position="42"/>
        <end position="62"/>
    </location>
</feature>
<keyword evidence="13" id="KW-1185">Reference proteome</keyword>
<dbReference type="PANTHER" id="PTHR43390:SF1">
    <property type="entry name" value="CHLOROPLAST PROCESSING PEPTIDASE"/>
    <property type="match status" value="1"/>
</dbReference>
<keyword evidence="8" id="KW-1133">Transmembrane helix</keyword>
<dbReference type="NCBIfam" id="TIGR02227">
    <property type="entry name" value="sigpep_I_bact"/>
    <property type="match status" value="1"/>
</dbReference>
<evidence type="ECO:0000256" key="10">
    <source>
        <dbReference type="SAM" id="MobiDB-lite"/>
    </source>
</evidence>
<feature type="active site" evidence="7">
    <location>
        <position position="147"/>
    </location>
</feature>
<dbReference type="PROSITE" id="PS00501">
    <property type="entry name" value="SPASE_I_1"/>
    <property type="match status" value="1"/>
</dbReference>
<dbReference type="InterPro" id="IPR019533">
    <property type="entry name" value="Peptidase_S26"/>
</dbReference>
<dbReference type="GO" id="GO:0009003">
    <property type="term" value="F:signal peptidase activity"/>
    <property type="evidence" value="ECO:0007669"/>
    <property type="project" value="UniProtKB-EC"/>
</dbReference>
<evidence type="ECO:0000256" key="1">
    <source>
        <dbReference type="ARBA" id="ARBA00000677"/>
    </source>
</evidence>
<dbReference type="InterPro" id="IPR000223">
    <property type="entry name" value="Pept_S26A_signal_pept_1"/>
</dbReference>
<dbReference type="GO" id="GO:0006465">
    <property type="term" value="P:signal peptide processing"/>
    <property type="evidence" value="ECO:0007669"/>
    <property type="project" value="InterPro"/>
</dbReference>
<evidence type="ECO:0000256" key="4">
    <source>
        <dbReference type="ARBA" id="ARBA00019232"/>
    </source>
</evidence>
<dbReference type="PANTHER" id="PTHR43390">
    <property type="entry name" value="SIGNAL PEPTIDASE I"/>
    <property type="match status" value="1"/>
</dbReference>
<evidence type="ECO:0000313" key="12">
    <source>
        <dbReference type="EMBL" id="OHT18994.1"/>
    </source>
</evidence>
<comment type="subcellular location">
    <subcellularLocation>
        <location evidence="9">Membrane</location>
        <topology evidence="9">Single-pass type II membrane protein</topology>
    </subcellularLocation>
</comment>
<evidence type="ECO:0000256" key="2">
    <source>
        <dbReference type="ARBA" id="ARBA00009370"/>
    </source>
</evidence>
<feature type="domain" description="Peptidase S26" evidence="11">
    <location>
        <begin position="41"/>
        <end position="286"/>
    </location>
</feature>
<feature type="region of interest" description="Disordered" evidence="10">
    <location>
        <begin position="1"/>
        <end position="32"/>
    </location>
</feature>
<dbReference type="CDD" id="cd06530">
    <property type="entry name" value="S26_SPase_I"/>
    <property type="match status" value="1"/>
</dbReference>
<protein>
    <recommendedName>
        <fullName evidence="4 8">Signal peptidase I</fullName>
        <ecNumber evidence="3 8">3.4.21.89</ecNumber>
    </recommendedName>
</protein>